<evidence type="ECO:0000313" key="2">
    <source>
        <dbReference type="EMBL" id="OYX58092.1"/>
    </source>
</evidence>
<name>A0A258HP08_9CAUL</name>
<dbReference type="Proteomes" id="UP000216147">
    <property type="component" value="Unassembled WGS sequence"/>
</dbReference>
<proteinExistence type="predicted"/>
<gene>
    <name evidence="2" type="ORF">B7Y86_03535</name>
</gene>
<organism evidence="2 3">
    <name type="scientific">Brevundimonas subvibrioides</name>
    <dbReference type="NCBI Taxonomy" id="74313"/>
    <lineage>
        <taxon>Bacteria</taxon>
        <taxon>Pseudomonadati</taxon>
        <taxon>Pseudomonadota</taxon>
        <taxon>Alphaproteobacteria</taxon>
        <taxon>Caulobacterales</taxon>
        <taxon>Caulobacteraceae</taxon>
        <taxon>Brevundimonas</taxon>
    </lineage>
</organism>
<dbReference type="Pfam" id="PF18753">
    <property type="entry name" value="Nmad2"/>
    <property type="match status" value="1"/>
</dbReference>
<reference evidence="2 3" key="1">
    <citation type="submission" date="2017-03" db="EMBL/GenBank/DDBJ databases">
        <title>Lifting the veil on microbial sulfur biogeochemistry in mining wastewaters.</title>
        <authorList>
            <person name="Kantor R.S."/>
            <person name="Colenbrander Nelson T."/>
            <person name="Marshall S."/>
            <person name="Bennett D."/>
            <person name="Apte S."/>
            <person name="Camacho D."/>
            <person name="Thomas B.C."/>
            <person name="Warren L.A."/>
            <person name="Banfield J.F."/>
        </authorList>
    </citation>
    <scope>NUCLEOTIDE SEQUENCE [LARGE SCALE GENOMIC DNA]</scope>
    <source>
        <strain evidence="2">32-68-21</strain>
    </source>
</reference>
<feature type="domain" description="Nucleotide modification associated" evidence="1">
    <location>
        <begin position="1"/>
        <end position="205"/>
    </location>
</feature>
<dbReference type="AlphaFoldDB" id="A0A258HP08"/>
<dbReference type="InterPro" id="IPR041180">
    <property type="entry name" value="Nmad2"/>
</dbReference>
<protein>
    <recommendedName>
        <fullName evidence="1">Nucleotide modification associated domain-containing protein</fullName>
    </recommendedName>
</protein>
<comment type="caution">
    <text evidence="2">The sequence shown here is derived from an EMBL/GenBank/DDBJ whole genome shotgun (WGS) entry which is preliminary data.</text>
</comment>
<accession>A0A258HP08</accession>
<evidence type="ECO:0000259" key="1">
    <source>
        <dbReference type="Pfam" id="PF18753"/>
    </source>
</evidence>
<evidence type="ECO:0000313" key="3">
    <source>
        <dbReference type="Proteomes" id="UP000216147"/>
    </source>
</evidence>
<dbReference type="EMBL" id="NCEQ01000003">
    <property type="protein sequence ID" value="OYX58092.1"/>
    <property type="molecule type" value="Genomic_DNA"/>
</dbReference>
<sequence>MPSIHSYVVRYDSGFAPNPFYGWCTLATCKPAIRKRAAIGDWIVGSGSADRTVKLGGHLVHAMRVTDTLTFDDYNADPRFEKKKPYRCGSRKQSCGDNIYFRETPDSPWRQRDSFHSRADGTLSAEHVGRDTGVNRVLISDHYVYFGGEGPVIPNDLVDENGRSLAKHGIGQSRFDDANLVDRLDDWVRSLGGMGLQGMPHEWLTLRGRR</sequence>